<dbReference type="PaxDb" id="3218-PP1S138_75V6.1"/>
<dbReference type="InterPro" id="IPR016087">
    <property type="entry name" value="Chalcone_isomerase"/>
</dbReference>
<gene>
    <name evidence="4" type="primary">LOC112288727</name>
    <name evidence="3" type="ORF">PHYPA_015570</name>
</gene>
<evidence type="ECO:0000313" key="3">
    <source>
        <dbReference type="EMBL" id="PNR45799.1"/>
    </source>
</evidence>
<dbReference type="EnsemblPlants" id="Pp3c11_25580V3.2">
    <property type="protein sequence ID" value="Pp3c11_25580V3.2"/>
    <property type="gene ID" value="Pp3c11_25580"/>
</dbReference>
<organism evidence="3">
    <name type="scientific">Physcomitrium patens</name>
    <name type="common">Spreading-leaved earth moss</name>
    <name type="synonym">Physcomitrella patens</name>
    <dbReference type="NCBI Taxonomy" id="3218"/>
    <lineage>
        <taxon>Eukaryota</taxon>
        <taxon>Viridiplantae</taxon>
        <taxon>Streptophyta</taxon>
        <taxon>Embryophyta</taxon>
        <taxon>Bryophyta</taxon>
        <taxon>Bryophytina</taxon>
        <taxon>Bryopsida</taxon>
        <taxon>Funariidae</taxon>
        <taxon>Funariales</taxon>
        <taxon>Funariaceae</taxon>
        <taxon>Physcomitrium</taxon>
    </lineage>
</organism>
<dbReference type="Gene3D" id="1.10.890.20">
    <property type="match status" value="1"/>
</dbReference>
<name>A0A2K1JWA4_PHYPA</name>
<reference evidence="3 5" key="2">
    <citation type="journal article" date="2018" name="Plant J.">
        <title>The Physcomitrella patens chromosome-scale assembly reveals moss genome structure and evolution.</title>
        <authorList>
            <person name="Lang D."/>
            <person name="Ullrich K.K."/>
            <person name="Murat F."/>
            <person name="Fuchs J."/>
            <person name="Jenkins J."/>
            <person name="Haas F.B."/>
            <person name="Piednoel M."/>
            <person name="Gundlach H."/>
            <person name="Van Bel M."/>
            <person name="Meyberg R."/>
            <person name="Vives C."/>
            <person name="Morata J."/>
            <person name="Symeonidi A."/>
            <person name="Hiss M."/>
            <person name="Muchero W."/>
            <person name="Kamisugi Y."/>
            <person name="Saleh O."/>
            <person name="Blanc G."/>
            <person name="Decker E.L."/>
            <person name="van Gessel N."/>
            <person name="Grimwood J."/>
            <person name="Hayes R.D."/>
            <person name="Graham S.W."/>
            <person name="Gunter L.E."/>
            <person name="McDaniel S.F."/>
            <person name="Hoernstein S.N.W."/>
            <person name="Larsson A."/>
            <person name="Li F.W."/>
            <person name="Perroud P.F."/>
            <person name="Phillips J."/>
            <person name="Ranjan P."/>
            <person name="Rokshar D.S."/>
            <person name="Rothfels C.J."/>
            <person name="Schneider L."/>
            <person name="Shu S."/>
            <person name="Stevenson D.W."/>
            <person name="Thummler F."/>
            <person name="Tillich M."/>
            <person name="Villarreal Aguilar J.C."/>
            <person name="Widiez T."/>
            <person name="Wong G.K."/>
            <person name="Wymore A."/>
            <person name="Zhang Y."/>
            <person name="Zimmer A.D."/>
            <person name="Quatrano R.S."/>
            <person name="Mayer K.F.X."/>
            <person name="Goodstein D."/>
            <person name="Casacuberta J.M."/>
            <person name="Vandepoele K."/>
            <person name="Reski R."/>
            <person name="Cuming A.C."/>
            <person name="Tuskan G.A."/>
            <person name="Maumus F."/>
            <person name="Salse J."/>
            <person name="Schmutz J."/>
            <person name="Rensing S.A."/>
        </authorList>
    </citation>
    <scope>NUCLEOTIDE SEQUENCE [LARGE SCALE GENOMIC DNA]</scope>
    <source>
        <strain evidence="4 5">cv. Gransden 2004</strain>
    </source>
</reference>
<dbReference type="Proteomes" id="UP000006727">
    <property type="component" value="Chromosome 11"/>
</dbReference>
<accession>A0A2K1JWA4</accession>
<evidence type="ECO:0000313" key="4">
    <source>
        <dbReference type="EnsemblPlants" id="Pp3c11_25580V3.1"/>
    </source>
</evidence>
<dbReference type="Gramene" id="Pp3c11_25580V3.1">
    <property type="protein sequence ID" value="Pp3c11_25580V3.1"/>
    <property type="gene ID" value="Pp3c11_25580"/>
</dbReference>
<dbReference type="GO" id="GO:0009570">
    <property type="term" value="C:chloroplast stroma"/>
    <property type="evidence" value="ECO:0007669"/>
    <property type="project" value="EnsemblPlants"/>
</dbReference>
<dbReference type="GO" id="GO:0006631">
    <property type="term" value="P:fatty acid metabolic process"/>
    <property type="evidence" value="ECO:0007669"/>
    <property type="project" value="EnsemblPlants"/>
</dbReference>
<reference evidence="3 5" key="1">
    <citation type="journal article" date="2008" name="Science">
        <title>The Physcomitrella genome reveals evolutionary insights into the conquest of land by plants.</title>
        <authorList>
            <person name="Rensing S."/>
            <person name="Lang D."/>
            <person name="Zimmer A."/>
            <person name="Terry A."/>
            <person name="Salamov A."/>
            <person name="Shapiro H."/>
            <person name="Nishiyama T."/>
            <person name="Perroud P.-F."/>
            <person name="Lindquist E."/>
            <person name="Kamisugi Y."/>
            <person name="Tanahashi T."/>
            <person name="Sakakibara K."/>
            <person name="Fujita T."/>
            <person name="Oishi K."/>
            <person name="Shin-I T."/>
            <person name="Kuroki Y."/>
            <person name="Toyoda A."/>
            <person name="Suzuki Y."/>
            <person name="Hashimoto A."/>
            <person name="Yamaguchi K."/>
            <person name="Sugano A."/>
            <person name="Kohara Y."/>
            <person name="Fujiyama A."/>
            <person name="Anterola A."/>
            <person name="Aoki S."/>
            <person name="Ashton N."/>
            <person name="Barbazuk W.B."/>
            <person name="Barker E."/>
            <person name="Bennetzen J."/>
            <person name="Bezanilla M."/>
            <person name="Blankenship R."/>
            <person name="Cho S.H."/>
            <person name="Dutcher S."/>
            <person name="Estelle M."/>
            <person name="Fawcett J.A."/>
            <person name="Gundlach H."/>
            <person name="Hanada K."/>
            <person name="Heyl A."/>
            <person name="Hicks K.A."/>
            <person name="Hugh J."/>
            <person name="Lohr M."/>
            <person name="Mayer K."/>
            <person name="Melkozernov A."/>
            <person name="Murata T."/>
            <person name="Nelson D."/>
            <person name="Pils B."/>
            <person name="Prigge M."/>
            <person name="Reiss B."/>
            <person name="Renner T."/>
            <person name="Rombauts S."/>
            <person name="Rushton P."/>
            <person name="Sanderfoot A."/>
            <person name="Schween G."/>
            <person name="Shiu S.-H."/>
            <person name="Stueber K."/>
            <person name="Theodoulou F.L."/>
            <person name="Tu H."/>
            <person name="Van de Peer Y."/>
            <person name="Verrier P.J."/>
            <person name="Waters E."/>
            <person name="Wood A."/>
            <person name="Yang L."/>
            <person name="Cove D."/>
            <person name="Cuming A."/>
            <person name="Hasebe M."/>
            <person name="Lucas S."/>
            <person name="Mishler D.B."/>
            <person name="Reski R."/>
            <person name="Grigoriev I."/>
            <person name="Quatrano R.S."/>
            <person name="Boore J.L."/>
        </authorList>
    </citation>
    <scope>NUCLEOTIDE SEQUENCE [LARGE SCALE GENOMIC DNA]</scope>
    <source>
        <strain evidence="4 5">cv. Gransden 2004</strain>
    </source>
</reference>
<dbReference type="InterPro" id="IPR016088">
    <property type="entry name" value="Chalcone_isomerase_3-sand"/>
</dbReference>
<protein>
    <recommendedName>
        <fullName evidence="2">Chalcone isomerase domain-containing protein</fullName>
    </recommendedName>
</protein>
<dbReference type="Pfam" id="PF16035">
    <property type="entry name" value="Chalcone_2"/>
    <property type="match status" value="1"/>
</dbReference>
<proteinExistence type="inferred from homology"/>
<dbReference type="PANTHER" id="PTHR47589">
    <property type="entry name" value="FATTY-ACID-BINDING PROTEIN 1"/>
    <property type="match status" value="1"/>
</dbReference>
<dbReference type="OrthoDB" id="18193at2759"/>
<evidence type="ECO:0000313" key="5">
    <source>
        <dbReference type="Proteomes" id="UP000006727"/>
    </source>
</evidence>
<dbReference type="Gramene" id="Pp3c11_25580V3.2">
    <property type="protein sequence ID" value="Pp3c11_25580V3.2"/>
    <property type="gene ID" value="Pp3c11_25580"/>
</dbReference>
<dbReference type="SMR" id="A0A2K1JWA4"/>
<dbReference type="PANTHER" id="PTHR47589:SF5">
    <property type="entry name" value="CHALCONE ISOMERASE DOMAIN-CONTAINING PROTEIN"/>
    <property type="match status" value="1"/>
</dbReference>
<dbReference type="AlphaFoldDB" id="A0A2K1JWA4"/>
<dbReference type="EnsemblPlants" id="Pp3c11_25580V3.1">
    <property type="protein sequence ID" value="Pp3c11_25580V3.1"/>
    <property type="gene ID" value="Pp3c11_25580"/>
</dbReference>
<dbReference type="InterPro" id="IPR016089">
    <property type="entry name" value="Chalcone_isomerase_bundle_sf"/>
</dbReference>
<dbReference type="GO" id="GO:0016872">
    <property type="term" value="F:intramolecular lyase activity"/>
    <property type="evidence" value="ECO:0007669"/>
    <property type="project" value="InterPro"/>
</dbReference>
<dbReference type="SUPFAM" id="SSF54626">
    <property type="entry name" value="Chalcone isomerase"/>
    <property type="match status" value="1"/>
</dbReference>
<keyword evidence="5" id="KW-1185">Reference proteome</keyword>
<dbReference type="OMA" id="PWGSITL"/>
<dbReference type="RefSeq" id="XP_024389002.1">
    <property type="nucleotide sequence ID" value="XM_024533234.2"/>
</dbReference>
<evidence type="ECO:0000256" key="1">
    <source>
        <dbReference type="ARBA" id="ARBA00007166"/>
    </source>
</evidence>
<comment type="similarity">
    <text evidence="1">Belongs to the chalcone isomerase family.</text>
</comment>
<dbReference type="RefSeq" id="XP_073393418.1">
    <property type="nucleotide sequence ID" value="XM_073537317.1"/>
</dbReference>
<dbReference type="STRING" id="3218.A0A2K1JWA4"/>
<dbReference type="Gene3D" id="3.50.70.10">
    <property type="match status" value="1"/>
</dbReference>
<evidence type="ECO:0000259" key="2">
    <source>
        <dbReference type="Pfam" id="PF16035"/>
    </source>
</evidence>
<dbReference type="EMBL" id="ABEU02000011">
    <property type="protein sequence ID" value="PNR45799.1"/>
    <property type="molecule type" value="Genomic_DNA"/>
</dbReference>
<dbReference type="GeneID" id="112288727"/>
<dbReference type="InterPro" id="IPR036298">
    <property type="entry name" value="Chalcone_isomerase_sf"/>
</dbReference>
<reference evidence="4" key="3">
    <citation type="submission" date="2020-12" db="UniProtKB">
        <authorList>
            <consortium name="EnsemblPlants"/>
        </authorList>
    </citation>
    <scope>IDENTIFICATION</scope>
</reference>
<dbReference type="InterPro" id="IPR044228">
    <property type="entry name" value="FAP1"/>
</dbReference>
<feature type="domain" description="Chalcone isomerase" evidence="2">
    <location>
        <begin position="111"/>
        <end position="278"/>
    </location>
</feature>
<sequence>MNAVPGPSFSSRSFWTGVTSFVKNGGVPQRWRAAAGAGAGVVGLGLALTRPEVAPHRKLAAEELWRGLSSWKCDVSRFASIAWAEPVEEVVEPSTGMTFPSVVEEGRLFTGTGLRKKSILGLKKITVYAYGVYVDPASLKSQLGNKYSSENPEELKKNEEFYDDVMVSDVGLTVRLVIVYGSLKIGSVRGAFEESVGSRIKKFGGAANIELLQRFTGAFTDDIKLPKGTIIDLTRLPGNVLQTKIDGTEVGSVQSSLLCRSLFDLYIGDDPFDKEAKKLIGQNLASLLC</sequence>
<dbReference type="GO" id="GO:0005504">
    <property type="term" value="F:fatty acid binding"/>
    <property type="evidence" value="ECO:0007669"/>
    <property type="project" value="EnsemblPlants"/>
</dbReference>